<dbReference type="OrthoDB" id="7159061at2"/>
<protein>
    <submittedName>
        <fullName evidence="2">Thiamine-phosphate synthase</fullName>
    </submittedName>
</protein>
<dbReference type="RefSeq" id="WP_129611377.1">
    <property type="nucleotide sequence ID" value="NZ_UWOC01000198.1"/>
</dbReference>
<comment type="caution">
    <text evidence="2">The sequence shown here is derived from an EMBL/GenBank/DDBJ whole genome shotgun (WGS) entry which is preliminary data.</text>
</comment>
<proteinExistence type="predicted"/>
<dbReference type="InterPro" id="IPR036206">
    <property type="entry name" value="ThiamineP_synth_sf"/>
</dbReference>
<dbReference type="Pfam" id="PF02581">
    <property type="entry name" value="TMP-TENI"/>
    <property type="match status" value="1"/>
</dbReference>
<evidence type="ECO:0000313" key="3">
    <source>
        <dbReference type="Proteomes" id="UP000289200"/>
    </source>
</evidence>
<dbReference type="Gene3D" id="3.20.20.70">
    <property type="entry name" value="Aldolase class I"/>
    <property type="match status" value="1"/>
</dbReference>
<reference evidence="3" key="1">
    <citation type="submission" date="2018-10" db="EMBL/GenBank/DDBJ databases">
        <authorList>
            <person name="Peiro R."/>
            <person name="Begona"/>
            <person name="Cbmso G."/>
            <person name="Lopez M."/>
            <person name="Gonzalez S."/>
            <person name="Sacristan E."/>
            <person name="Castillo E."/>
        </authorList>
    </citation>
    <scope>NUCLEOTIDE SEQUENCE [LARGE SCALE GENOMIC DNA]</scope>
</reference>
<name>A0A447D1L2_9BRAD</name>
<keyword evidence="3" id="KW-1185">Reference proteome</keyword>
<organism evidence="2 3">
    <name type="scientific">Rhodoplanes serenus</name>
    <dbReference type="NCBI Taxonomy" id="200615"/>
    <lineage>
        <taxon>Bacteria</taxon>
        <taxon>Pseudomonadati</taxon>
        <taxon>Pseudomonadota</taxon>
        <taxon>Alphaproteobacteria</taxon>
        <taxon>Hyphomicrobiales</taxon>
        <taxon>Nitrobacteraceae</taxon>
        <taxon>Rhodoplanes</taxon>
    </lineage>
</organism>
<dbReference type="InterPro" id="IPR022998">
    <property type="entry name" value="ThiamineP_synth_TenI"/>
</dbReference>
<feature type="domain" description="Thiamine phosphate synthase/TenI" evidence="1">
    <location>
        <begin position="9"/>
        <end position="184"/>
    </location>
</feature>
<dbReference type="InterPro" id="IPR013785">
    <property type="entry name" value="Aldolase_TIM"/>
</dbReference>
<dbReference type="SUPFAM" id="SSF51391">
    <property type="entry name" value="Thiamin phosphate synthase"/>
    <property type="match status" value="1"/>
</dbReference>
<evidence type="ECO:0000259" key="1">
    <source>
        <dbReference type="Pfam" id="PF02581"/>
    </source>
</evidence>
<dbReference type="AlphaFoldDB" id="A0A447D1L2"/>
<dbReference type="CDD" id="cd00564">
    <property type="entry name" value="TMP_TenI"/>
    <property type="match status" value="1"/>
</dbReference>
<gene>
    <name evidence="2" type="primary">thiE_3</name>
    <name evidence="2" type="ORF">RHODGE_RHODGE_04620</name>
</gene>
<dbReference type="EMBL" id="UWOC01000198">
    <property type="protein sequence ID" value="VCU11409.1"/>
    <property type="molecule type" value="Genomic_DNA"/>
</dbReference>
<dbReference type="Proteomes" id="UP000289200">
    <property type="component" value="Unassembled WGS sequence"/>
</dbReference>
<evidence type="ECO:0000313" key="2">
    <source>
        <dbReference type="EMBL" id="VCU11409.1"/>
    </source>
</evidence>
<sequence length="214" mass="21887">MPDPDRQRLYLVMPVASPAATAARLDAALAAEVDVAAVLLRLTAHPAERDAINAVKAIAPVAQRRGIAVLVEDRPEIVARGGADGAHLSGEAALRAALPALRPALIAGAGALRTRHDAMEAAEAGADYVMFGEPGADGRPPPFEVTVERVGWWAEVFETPCVGFAPTLDDIAALAAAGADFVAVPDSVLDGAGDPAAVLRDAVRRLAAAAETAP</sequence>
<accession>A0A447D1L2</accession>
<dbReference type="GO" id="GO:0009228">
    <property type="term" value="P:thiamine biosynthetic process"/>
    <property type="evidence" value="ECO:0007669"/>
    <property type="project" value="UniProtKB-KW"/>
</dbReference>